<dbReference type="GO" id="GO:0004497">
    <property type="term" value="F:monooxygenase activity"/>
    <property type="evidence" value="ECO:0007669"/>
    <property type="project" value="InterPro"/>
</dbReference>
<dbReference type="Pfam" id="PF00067">
    <property type="entry name" value="p450"/>
    <property type="match status" value="1"/>
</dbReference>
<dbReference type="OrthoDB" id="1470350at2759"/>
<evidence type="ECO:0008006" key="8">
    <source>
        <dbReference type="Google" id="ProtNLM"/>
    </source>
</evidence>
<dbReference type="AlphaFoldDB" id="A0A7M5XEF4"/>
<keyword evidence="3" id="KW-0256">Endoplasmic reticulum</keyword>
<evidence type="ECO:0000256" key="2">
    <source>
        <dbReference type="ARBA" id="ARBA00010617"/>
    </source>
</evidence>
<keyword evidence="4" id="KW-0472">Membrane</keyword>
<feature type="chain" id="PRO_5029731213" description="Cytochrome P450" evidence="5">
    <location>
        <begin position="21"/>
        <end position="316"/>
    </location>
</feature>
<evidence type="ECO:0000256" key="1">
    <source>
        <dbReference type="ARBA" id="ARBA00004586"/>
    </source>
</evidence>
<dbReference type="Proteomes" id="UP000594262">
    <property type="component" value="Unplaced"/>
</dbReference>
<dbReference type="PANTHER" id="PTHR24291">
    <property type="entry name" value="CYTOCHROME P450 FAMILY 4"/>
    <property type="match status" value="1"/>
</dbReference>
<dbReference type="SUPFAM" id="SSF48264">
    <property type="entry name" value="Cytochrome P450"/>
    <property type="match status" value="1"/>
</dbReference>
<dbReference type="GO" id="GO:0016705">
    <property type="term" value="F:oxidoreductase activity, acting on paired donors, with incorporation or reduction of molecular oxygen"/>
    <property type="evidence" value="ECO:0007669"/>
    <property type="project" value="InterPro"/>
</dbReference>
<evidence type="ECO:0000256" key="3">
    <source>
        <dbReference type="ARBA" id="ARBA00022824"/>
    </source>
</evidence>
<keyword evidence="5" id="KW-0732">Signal</keyword>
<dbReference type="GO" id="GO:0005506">
    <property type="term" value="F:iron ion binding"/>
    <property type="evidence" value="ECO:0007669"/>
    <property type="project" value="InterPro"/>
</dbReference>
<organism evidence="6 7">
    <name type="scientific">Clytia hemisphaerica</name>
    <dbReference type="NCBI Taxonomy" id="252671"/>
    <lineage>
        <taxon>Eukaryota</taxon>
        <taxon>Metazoa</taxon>
        <taxon>Cnidaria</taxon>
        <taxon>Hydrozoa</taxon>
        <taxon>Hydroidolina</taxon>
        <taxon>Leptothecata</taxon>
        <taxon>Obeliida</taxon>
        <taxon>Clytiidae</taxon>
        <taxon>Clytia</taxon>
    </lineage>
</organism>
<reference evidence="6" key="1">
    <citation type="submission" date="2021-01" db="UniProtKB">
        <authorList>
            <consortium name="EnsemblMetazoa"/>
        </authorList>
    </citation>
    <scope>IDENTIFICATION</scope>
</reference>
<evidence type="ECO:0000313" key="6">
    <source>
        <dbReference type="EnsemblMetazoa" id="CLYHEMP021975.1"/>
    </source>
</evidence>
<protein>
    <recommendedName>
        <fullName evidence="8">Cytochrome P450</fullName>
    </recommendedName>
</protein>
<name>A0A7M5XEF4_9CNID</name>
<accession>A0A7M5XEF4</accession>
<dbReference type="InterPro" id="IPR001128">
    <property type="entry name" value="Cyt_P450"/>
</dbReference>
<sequence>VGFLLLVYFAVKLYWQRLSAPWNHFDPIPFKIYPFIGQLPGLSQLNEEDFFREHFKWLGDKDTKIMWLGVDKYLITRDQKVIEKLLVSNTNITKSVSYWILNDWLGSSLLLTTGIHWRNKRKMLTPSFHFNILDNFFPTIENLTTKLCESLEKLAVKGDSFDACKAMKWHSIGVMCQTMMGVEMGDFLETAFKGVKCADEEKTKIVHFVESIDFILEFVITRSKCLWYWNKHILKLFPIGKQYYQRLDFIKKFGTTMIEKRIEKLKNDSEEDIPSNIDSRNKKVIFLDKMLTNINKGEVTVEDLFYDTQTFIFAGY</sequence>
<dbReference type="GO" id="GO:0005789">
    <property type="term" value="C:endoplasmic reticulum membrane"/>
    <property type="evidence" value="ECO:0007669"/>
    <property type="project" value="UniProtKB-SubCell"/>
</dbReference>
<dbReference type="InterPro" id="IPR050196">
    <property type="entry name" value="Cytochrome_P450_Monoox"/>
</dbReference>
<keyword evidence="7" id="KW-1185">Reference proteome</keyword>
<evidence type="ECO:0000256" key="5">
    <source>
        <dbReference type="SAM" id="SignalP"/>
    </source>
</evidence>
<dbReference type="PANTHER" id="PTHR24291:SF189">
    <property type="entry name" value="CYTOCHROME P450 4C3-RELATED"/>
    <property type="match status" value="1"/>
</dbReference>
<comment type="subcellular location">
    <subcellularLocation>
        <location evidence="1">Endoplasmic reticulum membrane</location>
    </subcellularLocation>
</comment>
<comment type="similarity">
    <text evidence="2">Belongs to the cytochrome P450 family.</text>
</comment>
<dbReference type="InterPro" id="IPR036396">
    <property type="entry name" value="Cyt_P450_sf"/>
</dbReference>
<dbReference type="GO" id="GO:0020037">
    <property type="term" value="F:heme binding"/>
    <property type="evidence" value="ECO:0007669"/>
    <property type="project" value="InterPro"/>
</dbReference>
<dbReference type="Gene3D" id="1.10.630.10">
    <property type="entry name" value="Cytochrome P450"/>
    <property type="match status" value="1"/>
</dbReference>
<feature type="signal peptide" evidence="5">
    <location>
        <begin position="1"/>
        <end position="20"/>
    </location>
</feature>
<evidence type="ECO:0000256" key="4">
    <source>
        <dbReference type="ARBA" id="ARBA00023136"/>
    </source>
</evidence>
<evidence type="ECO:0000313" key="7">
    <source>
        <dbReference type="Proteomes" id="UP000594262"/>
    </source>
</evidence>
<dbReference type="EnsemblMetazoa" id="CLYHEMT021975.1">
    <property type="protein sequence ID" value="CLYHEMP021975.1"/>
    <property type="gene ID" value="CLYHEMG021975"/>
</dbReference>
<proteinExistence type="inferred from homology"/>